<evidence type="ECO:0000259" key="5">
    <source>
        <dbReference type="Pfam" id="PF23247"/>
    </source>
</evidence>
<dbReference type="InterPro" id="IPR003591">
    <property type="entry name" value="Leu-rich_rpt_typical-subtyp"/>
</dbReference>
<protein>
    <recommendedName>
        <fullName evidence="9">Rx N-terminal domain-containing protein</fullName>
    </recommendedName>
</protein>
<dbReference type="InterPro" id="IPR055414">
    <property type="entry name" value="LRR_R13L4/SHOC2-like"/>
</dbReference>
<evidence type="ECO:0000256" key="3">
    <source>
        <dbReference type="ARBA" id="ARBA00022821"/>
    </source>
</evidence>
<name>A0AAD5J3F7_ACENE</name>
<keyword evidence="3" id="KW-0611">Plant defense</keyword>
<dbReference type="PANTHER" id="PTHR33463:SF202">
    <property type="entry name" value="NB-ARC DOMAIN-CONTAINING PROTEIN"/>
    <property type="match status" value="1"/>
</dbReference>
<evidence type="ECO:0000256" key="2">
    <source>
        <dbReference type="ARBA" id="ARBA00022737"/>
    </source>
</evidence>
<dbReference type="InterPro" id="IPR032675">
    <property type="entry name" value="LRR_dom_sf"/>
</dbReference>
<accession>A0AAD5J3F7</accession>
<organism evidence="7 8">
    <name type="scientific">Acer negundo</name>
    <name type="common">Box elder</name>
    <dbReference type="NCBI Taxonomy" id="4023"/>
    <lineage>
        <taxon>Eukaryota</taxon>
        <taxon>Viridiplantae</taxon>
        <taxon>Streptophyta</taxon>
        <taxon>Embryophyta</taxon>
        <taxon>Tracheophyta</taxon>
        <taxon>Spermatophyta</taxon>
        <taxon>Magnoliopsida</taxon>
        <taxon>eudicotyledons</taxon>
        <taxon>Gunneridae</taxon>
        <taxon>Pentapetalae</taxon>
        <taxon>rosids</taxon>
        <taxon>malvids</taxon>
        <taxon>Sapindales</taxon>
        <taxon>Sapindaceae</taxon>
        <taxon>Hippocastanoideae</taxon>
        <taxon>Acereae</taxon>
        <taxon>Acer</taxon>
    </lineage>
</organism>
<proteinExistence type="predicted"/>
<dbReference type="Proteomes" id="UP001064489">
    <property type="component" value="Chromosome 3"/>
</dbReference>
<evidence type="ECO:0000256" key="4">
    <source>
        <dbReference type="SAM" id="Coils"/>
    </source>
</evidence>
<dbReference type="Pfam" id="PF23247">
    <property type="entry name" value="LRR_RPS2"/>
    <property type="match status" value="1"/>
</dbReference>
<dbReference type="EMBL" id="JAJSOW010000100">
    <property type="protein sequence ID" value="KAI9185406.1"/>
    <property type="molecule type" value="Genomic_DNA"/>
</dbReference>
<evidence type="ECO:0000313" key="8">
    <source>
        <dbReference type="Proteomes" id="UP001064489"/>
    </source>
</evidence>
<evidence type="ECO:0000259" key="6">
    <source>
        <dbReference type="Pfam" id="PF23598"/>
    </source>
</evidence>
<reference evidence="7" key="2">
    <citation type="submission" date="2023-02" db="EMBL/GenBank/DDBJ databases">
        <authorList>
            <person name="Swenson N.G."/>
            <person name="Wegrzyn J.L."/>
            <person name="Mcevoy S.L."/>
        </authorList>
    </citation>
    <scope>NUCLEOTIDE SEQUENCE</scope>
    <source>
        <strain evidence="7">91603</strain>
        <tissue evidence="7">Leaf</tissue>
    </source>
</reference>
<dbReference type="AlphaFoldDB" id="A0AAD5J3F7"/>
<dbReference type="InterPro" id="IPR057135">
    <property type="entry name" value="At4g27190-like_LRR"/>
</dbReference>
<feature type="domain" description="Disease resistance protein At4g27190-like leucine-rich repeats" evidence="5">
    <location>
        <begin position="574"/>
        <end position="698"/>
    </location>
</feature>
<dbReference type="InterPro" id="IPR050905">
    <property type="entry name" value="Plant_NBS-LRR"/>
</dbReference>
<gene>
    <name evidence="7" type="ORF">LWI28_006970</name>
</gene>
<evidence type="ECO:0008006" key="9">
    <source>
        <dbReference type="Google" id="ProtNLM"/>
    </source>
</evidence>
<dbReference type="Pfam" id="PF23598">
    <property type="entry name" value="LRR_14"/>
    <property type="match status" value="1"/>
</dbReference>
<feature type="domain" description="Disease resistance R13L4/SHOC-2-like LRR" evidence="6">
    <location>
        <begin position="316"/>
        <end position="460"/>
    </location>
</feature>
<keyword evidence="8" id="KW-1185">Reference proteome</keyword>
<dbReference type="Gene3D" id="3.80.10.10">
    <property type="entry name" value="Ribonuclease Inhibitor"/>
    <property type="match status" value="2"/>
</dbReference>
<keyword evidence="4" id="KW-0175">Coiled coil</keyword>
<reference evidence="7" key="1">
    <citation type="journal article" date="2022" name="Plant J.">
        <title>Strategies of tolerance reflected in two North American maple genomes.</title>
        <authorList>
            <person name="McEvoy S.L."/>
            <person name="Sezen U.U."/>
            <person name="Trouern-Trend A."/>
            <person name="McMahon S.M."/>
            <person name="Schaberg P.G."/>
            <person name="Yang J."/>
            <person name="Wegrzyn J.L."/>
            <person name="Swenson N.G."/>
        </authorList>
    </citation>
    <scope>NUCLEOTIDE SEQUENCE</scope>
    <source>
        <strain evidence="7">91603</strain>
    </source>
</reference>
<feature type="coiled-coil region" evidence="4">
    <location>
        <begin position="37"/>
        <end position="64"/>
    </location>
</feature>
<keyword evidence="2" id="KW-0677">Repeat</keyword>
<keyword evidence="1" id="KW-0433">Leucine-rich repeat</keyword>
<evidence type="ECO:0000256" key="1">
    <source>
        <dbReference type="ARBA" id="ARBA00022614"/>
    </source>
</evidence>
<sequence>MDMAASITGSIVVEAGRHLCGSIYSNISNTVRIQSNIQVLEKEMENLISIRNDMKSQLAKAEKDGKLPTIQVKEWLRNVEDFMIEVELIQEGKTANKKKLTRCFFSCSLRYSTCKKVSRMLKEVKNLVKAGSFPGGLLTDIDTAITVEHIPGPSIQDQTTASRTLAKVMDLLKNDGVQRIGVWVSELVRYWLAEGLIDEQENYEDSINRGIALIENLKDYCLLEGGDREGTVKMHDVVRDVAIWIGSCLEDRYKSLVRSGMGLNEISEVKLLNSLKRVSFMNNKIKSLPDCEIQCSEASTLLLQGNFPLDRIPVTFLQGFPAIRVLNMSGTRIQSLPLSLLQLHDLRALILRDCFYLTDLPSLGGLTKLQVLDLCATSITELPRGLENLSKLRQLNLSRTHYLKTVQAGTISRLHSLEVLDMTLSDYHWGVKGQVEEGQITFEDLGCLQRLQVLFIRLEGIPSLGSENLAWIGRVKRYQFFIGPTANSLPTKHDKRRVTISGLNLSGEWIDWFLSNATSLVLNHCWGLNQMLETLVIDSIDCFTSLKSLTIANSNSYLRPDGGCAAHVDLLPNLEELHLHDLTYLESISELVGHLGLRFCRLKLIEVTRCSRLKYVLSYGSLILSLPNLEEIKVSFCDNLVQLFNYCSKQDFNPEPVVPNLRNLELKNLPKLRSLCRYEECWQHLEQVEVIKSNLLTKMPLTTKNENNIKEIRGELQWWNQLDCDNETKLSLQPYFKQTGAKQELRSMEMQKIDGMVL</sequence>
<dbReference type="SMART" id="SM00369">
    <property type="entry name" value="LRR_TYP"/>
    <property type="match status" value="3"/>
</dbReference>
<dbReference type="SUPFAM" id="SSF52058">
    <property type="entry name" value="L domain-like"/>
    <property type="match status" value="1"/>
</dbReference>
<evidence type="ECO:0000313" key="7">
    <source>
        <dbReference type="EMBL" id="KAI9185406.1"/>
    </source>
</evidence>
<dbReference type="PANTHER" id="PTHR33463">
    <property type="entry name" value="NB-ARC DOMAIN-CONTAINING PROTEIN-RELATED"/>
    <property type="match status" value="1"/>
</dbReference>
<comment type="caution">
    <text evidence="7">The sequence shown here is derived from an EMBL/GenBank/DDBJ whole genome shotgun (WGS) entry which is preliminary data.</text>
</comment>